<keyword evidence="3" id="KW-1185">Reference proteome</keyword>
<dbReference type="EMBL" id="JARBDR010000556">
    <property type="protein sequence ID" value="KAJ8311152.1"/>
    <property type="molecule type" value="Genomic_DNA"/>
</dbReference>
<feature type="compositionally biased region" description="Basic and acidic residues" evidence="1">
    <location>
        <begin position="154"/>
        <end position="163"/>
    </location>
</feature>
<gene>
    <name evidence="2" type="ORF">KUTeg_011291</name>
</gene>
<comment type="caution">
    <text evidence="2">The sequence shown here is derived from an EMBL/GenBank/DDBJ whole genome shotgun (WGS) entry which is preliminary data.</text>
</comment>
<protein>
    <submittedName>
        <fullName evidence="2">Uncharacterized protein</fullName>
    </submittedName>
</protein>
<dbReference type="Proteomes" id="UP001217089">
    <property type="component" value="Unassembled WGS sequence"/>
</dbReference>
<proteinExistence type="predicted"/>
<sequence>MEYLRRKLLLKCSKGNVNTQPEWPMCLNRCEETRLRATTKSVDAGKHIFELKTDKELMMYKENLRDHKAYIQVLENISREREKTEYDDKYGKYGPGVNKIELEHAIQQQLREMSPTVIRKRNANLLLSQRKKMEVFNRNLKTPEIFAMSRSKRSKSESPDVRKTSPKPKTKTPKLILPPITVSLSKQDSKVKFADSSSPNVKNEDDVENDIDKTRSNNVSEQKELLPSVFVTQIGNS</sequence>
<name>A0ABQ9F185_TEGGR</name>
<reference evidence="2 3" key="1">
    <citation type="submission" date="2022-12" db="EMBL/GenBank/DDBJ databases">
        <title>Chromosome-level genome of Tegillarca granosa.</title>
        <authorList>
            <person name="Kim J."/>
        </authorList>
    </citation>
    <scope>NUCLEOTIDE SEQUENCE [LARGE SCALE GENOMIC DNA]</scope>
    <source>
        <strain evidence="2">Teg-2019</strain>
        <tissue evidence="2">Adductor muscle</tissue>
    </source>
</reference>
<accession>A0ABQ9F185</accession>
<feature type="region of interest" description="Disordered" evidence="1">
    <location>
        <begin position="146"/>
        <end position="220"/>
    </location>
</feature>
<evidence type="ECO:0000256" key="1">
    <source>
        <dbReference type="SAM" id="MobiDB-lite"/>
    </source>
</evidence>
<evidence type="ECO:0000313" key="2">
    <source>
        <dbReference type="EMBL" id="KAJ8311152.1"/>
    </source>
</evidence>
<organism evidence="2 3">
    <name type="scientific">Tegillarca granosa</name>
    <name type="common">Malaysian cockle</name>
    <name type="synonym">Anadara granosa</name>
    <dbReference type="NCBI Taxonomy" id="220873"/>
    <lineage>
        <taxon>Eukaryota</taxon>
        <taxon>Metazoa</taxon>
        <taxon>Spiralia</taxon>
        <taxon>Lophotrochozoa</taxon>
        <taxon>Mollusca</taxon>
        <taxon>Bivalvia</taxon>
        <taxon>Autobranchia</taxon>
        <taxon>Pteriomorphia</taxon>
        <taxon>Arcoida</taxon>
        <taxon>Arcoidea</taxon>
        <taxon>Arcidae</taxon>
        <taxon>Tegillarca</taxon>
    </lineage>
</organism>
<evidence type="ECO:0000313" key="3">
    <source>
        <dbReference type="Proteomes" id="UP001217089"/>
    </source>
</evidence>